<evidence type="ECO:0000256" key="3">
    <source>
        <dbReference type="ARBA" id="ARBA00022714"/>
    </source>
</evidence>
<dbReference type="GO" id="GO:0051537">
    <property type="term" value="F:2 iron, 2 sulfur cluster binding"/>
    <property type="evidence" value="ECO:0007669"/>
    <property type="project" value="UniProtKB-KW"/>
</dbReference>
<dbReference type="AlphaFoldDB" id="U7QFY9"/>
<dbReference type="RefSeq" id="WP_023066999.1">
    <property type="nucleotide sequence ID" value="NZ_AUZM01000030.1"/>
</dbReference>
<dbReference type="GO" id="GO:0004497">
    <property type="term" value="F:monooxygenase activity"/>
    <property type="evidence" value="ECO:0007669"/>
    <property type="project" value="UniProtKB-ARBA"/>
</dbReference>
<keyword evidence="7" id="KW-0408">Iron</keyword>
<dbReference type="Proteomes" id="UP000017127">
    <property type="component" value="Unassembled WGS sequence"/>
</dbReference>
<dbReference type="PRINTS" id="PR00368">
    <property type="entry name" value="FADPNR"/>
</dbReference>
<evidence type="ECO:0000313" key="11">
    <source>
        <dbReference type="Proteomes" id="UP000017127"/>
    </source>
</evidence>
<keyword evidence="3" id="KW-0001">2Fe-2S</keyword>
<dbReference type="GO" id="GO:0046872">
    <property type="term" value="F:metal ion binding"/>
    <property type="evidence" value="ECO:0007669"/>
    <property type="project" value="UniProtKB-KW"/>
</dbReference>
<gene>
    <name evidence="10" type="ORF">M595_3259</name>
</gene>
<dbReference type="InterPro" id="IPR050446">
    <property type="entry name" value="FAD-oxidoreductase/Apoptosis"/>
</dbReference>
<dbReference type="OrthoDB" id="9781621at2"/>
<dbReference type="Gene3D" id="3.30.390.30">
    <property type="match status" value="1"/>
</dbReference>
<dbReference type="Gene3D" id="2.102.10.10">
    <property type="entry name" value="Rieske [2Fe-2S] iron-sulphur domain"/>
    <property type="match status" value="1"/>
</dbReference>
<dbReference type="InterPro" id="IPR036188">
    <property type="entry name" value="FAD/NAD-bd_sf"/>
</dbReference>
<evidence type="ECO:0000259" key="9">
    <source>
        <dbReference type="PROSITE" id="PS51296"/>
    </source>
</evidence>
<dbReference type="InterPro" id="IPR017941">
    <property type="entry name" value="Rieske_2Fe-2S"/>
</dbReference>
<dbReference type="EMBL" id="AUZM01000030">
    <property type="protein sequence ID" value="ERT06823.1"/>
    <property type="molecule type" value="Genomic_DNA"/>
</dbReference>
<dbReference type="InterPro" id="IPR036922">
    <property type="entry name" value="Rieske_2Fe-2S_sf"/>
</dbReference>
<feature type="domain" description="Rieske" evidence="9">
    <location>
        <begin position="6"/>
        <end position="102"/>
    </location>
</feature>
<reference evidence="10 11" key="1">
    <citation type="journal article" date="2013" name="Front. Microbiol.">
        <title>Comparative genomic analyses of the cyanobacterium, Lyngbya aestuarii BL J, a powerful hydrogen producer.</title>
        <authorList>
            <person name="Kothari A."/>
            <person name="Vaughn M."/>
            <person name="Garcia-Pichel F."/>
        </authorList>
    </citation>
    <scope>NUCLEOTIDE SEQUENCE [LARGE SCALE GENOMIC DNA]</scope>
    <source>
        <strain evidence="10 11">BL J</strain>
    </source>
</reference>
<dbReference type="InterPro" id="IPR016156">
    <property type="entry name" value="FAD/NAD-linked_Rdtase_dimer_sf"/>
</dbReference>
<dbReference type="Pfam" id="PF00355">
    <property type="entry name" value="Rieske"/>
    <property type="match status" value="1"/>
</dbReference>
<comment type="caution">
    <text evidence="10">The sequence shown here is derived from an EMBL/GenBank/DDBJ whole genome shotgun (WGS) entry which is preliminary data.</text>
</comment>
<dbReference type="InterPro" id="IPR023753">
    <property type="entry name" value="FAD/NAD-binding_dom"/>
</dbReference>
<keyword evidence="6" id="KW-0560">Oxidoreductase</keyword>
<dbReference type="Gene3D" id="3.50.50.60">
    <property type="entry name" value="FAD/NAD(P)-binding domain"/>
    <property type="match status" value="2"/>
</dbReference>
<dbReference type="PROSITE" id="PS51296">
    <property type="entry name" value="RIESKE"/>
    <property type="match status" value="1"/>
</dbReference>
<dbReference type="PATRIC" id="fig|1348334.3.peg.3154"/>
<comment type="cofactor">
    <cofactor evidence="1">
        <name>FAD</name>
        <dbReference type="ChEBI" id="CHEBI:57692"/>
    </cofactor>
</comment>
<accession>U7QFY9</accession>
<evidence type="ECO:0000256" key="1">
    <source>
        <dbReference type="ARBA" id="ARBA00001974"/>
    </source>
</evidence>
<dbReference type="GO" id="GO:0016651">
    <property type="term" value="F:oxidoreductase activity, acting on NAD(P)H"/>
    <property type="evidence" value="ECO:0007669"/>
    <property type="project" value="TreeGrafter"/>
</dbReference>
<keyword evidence="2" id="KW-0285">Flavoprotein</keyword>
<sequence length="530" mass="58882">MKTSEVTVAQINDLRIGQMKQLSVNNSDILLARLSEQKFYATAPHCTHFGAPLEKGVLVGERIACPWHHACFNITTGDQEEPPGLDALPSFPVRIDGQNIIVQLPETIPEQRTPNMTKHNPSADSRVFAIIGTGPAGTFAAETLRQQGFQGQIFLITREERLPYDRTKLSKKYLQGKADEEALPQRSCEFYQENDIELRCGKAVTKVDADLKTITFEDNSVMSYNSLLVATGGRPKRLNVPGIDLDNIFTLRQPTDVNQILETAEPNQRVVVVGSSFIGMETAASLTQQGLSVTVISPDSVPFEKILGQQVGKMFQDLHESNGVSFRFGTKATQFEGKGKVEAAILENGEKIPADLVVIGIGVEPVTDFLSGVKIDDKDNSVIVNEYLQAGEDLYAAGDIARFPYAPIDKLTRIEHWRLAAQHGRIAAHNMVGNQVKFTGIPFFWSGQFNVKLRYAGHAEDWDEILFDGDVNSQEFLAFYIKNNRVLAVTGCGRDQEITAITELMRLQQMPDVDQIQNQSINWVEYIHNS</sequence>
<evidence type="ECO:0000256" key="4">
    <source>
        <dbReference type="ARBA" id="ARBA00022723"/>
    </source>
</evidence>
<dbReference type="PANTHER" id="PTHR43557">
    <property type="entry name" value="APOPTOSIS-INDUCING FACTOR 1"/>
    <property type="match status" value="1"/>
</dbReference>
<proteinExistence type="predicted"/>
<keyword evidence="4" id="KW-0479">Metal-binding</keyword>
<dbReference type="PANTHER" id="PTHR43557:SF2">
    <property type="entry name" value="RIESKE DOMAIN-CONTAINING PROTEIN-RELATED"/>
    <property type="match status" value="1"/>
</dbReference>
<dbReference type="CDD" id="cd03478">
    <property type="entry name" value="Rieske_AIFL_N"/>
    <property type="match status" value="1"/>
</dbReference>
<organism evidence="10 11">
    <name type="scientific">Lyngbya aestuarii BL J</name>
    <dbReference type="NCBI Taxonomy" id="1348334"/>
    <lineage>
        <taxon>Bacteria</taxon>
        <taxon>Bacillati</taxon>
        <taxon>Cyanobacteriota</taxon>
        <taxon>Cyanophyceae</taxon>
        <taxon>Oscillatoriophycideae</taxon>
        <taxon>Oscillatoriales</taxon>
        <taxon>Microcoleaceae</taxon>
        <taxon>Lyngbya</taxon>
    </lineage>
</organism>
<name>U7QFY9_9CYAN</name>
<keyword evidence="8" id="KW-0411">Iron-sulfur</keyword>
<dbReference type="PRINTS" id="PR00411">
    <property type="entry name" value="PNDRDTASEI"/>
</dbReference>
<dbReference type="InterPro" id="IPR028202">
    <property type="entry name" value="Reductase_C"/>
</dbReference>
<keyword evidence="11" id="KW-1185">Reference proteome</keyword>
<dbReference type="Pfam" id="PF07992">
    <property type="entry name" value="Pyr_redox_2"/>
    <property type="match status" value="1"/>
</dbReference>
<keyword evidence="5" id="KW-0274">FAD</keyword>
<dbReference type="SUPFAM" id="SSF55424">
    <property type="entry name" value="FAD/NAD-linked reductases, dimerisation (C-terminal) domain"/>
    <property type="match status" value="1"/>
</dbReference>
<evidence type="ECO:0000256" key="6">
    <source>
        <dbReference type="ARBA" id="ARBA00023002"/>
    </source>
</evidence>
<dbReference type="Pfam" id="PF14759">
    <property type="entry name" value="Reductase_C"/>
    <property type="match status" value="1"/>
</dbReference>
<evidence type="ECO:0000256" key="2">
    <source>
        <dbReference type="ARBA" id="ARBA00022630"/>
    </source>
</evidence>
<dbReference type="GO" id="GO:0005737">
    <property type="term" value="C:cytoplasm"/>
    <property type="evidence" value="ECO:0007669"/>
    <property type="project" value="TreeGrafter"/>
</dbReference>
<dbReference type="GO" id="GO:0016705">
    <property type="term" value="F:oxidoreductase activity, acting on paired donors, with incorporation or reduction of molecular oxygen"/>
    <property type="evidence" value="ECO:0007669"/>
    <property type="project" value="UniProtKB-ARBA"/>
</dbReference>
<evidence type="ECO:0000313" key="10">
    <source>
        <dbReference type="EMBL" id="ERT06823.1"/>
    </source>
</evidence>
<evidence type="ECO:0000256" key="8">
    <source>
        <dbReference type="ARBA" id="ARBA00023014"/>
    </source>
</evidence>
<evidence type="ECO:0000256" key="7">
    <source>
        <dbReference type="ARBA" id="ARBA00023004"/>
    </source>
</evidence>
<evidence type="ECO:0000256" key="5">
    <source>
        <dbReference type="ARBA" id="ARBA00022827"/>
    </source>
</evidence>
<dbReference type="SUPFAM" id="SSF51905">
    <property type="entry name" value="FAD/NAD(P)-binding domain"/>
    <property type="match status" value="2"/>
</dbReference>
<dbReference type="SUPFAM" id="SSF50022">
    <property type="entry name" value="ISP domain"/>
    <property type="match status" value="1"/>
</dbReference>
<protein>
    <submittedName>
        <fullName evidence="10">FAD binding domain protein</fullName>
    </submittedName>
</protein>